<feature type="binding site" description="axial binding residue" evidence="18">
    <location>
        <position position="98"/>
    </location>
    <ligand>
        <name>heme b</name>
        <dbReference type="ChEBI" id="CHEBI:60344"/>
        <label>b566</label>
    </ligand>
    <ligandPart>
        <name>Fe</name>
        <dbReference type="ChEBI" id="CHEBI:18248"/>
    </ligandPart>
</feature>
<feature type="transmembrane region" description="Helical" evidence="19">
    <location>
        <begin position="30"/>
        <end position="53"/>
    </location>
</feature>
<keyword evidence="6 19" id="KW-0679">Respiratory chain</keyword>
<evidence type="ECO:0000256" key="6">
    <source>
        <dbReference type="ARBA" id="ARBA00022660"/>
    </source>
</evidence>
<dbReference type="InterPro" id="IPR036150">
    <property type="entry name" value="Cyt_b/b6_C_sf"/>
</dbReference>
<dbReference type="CDD" id="cd00284">
    <property type="entry name" value="Cytochrome_b_N"/>
    <property type="match status" value="1"/>
</dbReference>
<feature type="transmembrane region" description="Helical" evidence="19">
    <location>
        <begin position="289"/>
        <end position="309"/>
    </location>
</feature>
<dbReference type="GO" id="GO:0046872">
    <property type="term" value="F:metal ion binding"/>
    <property type="evidence" value="ECO:0007669"/>
    <property type="project" value="UniProtKB-UniRule"/>
</dbReference>
<evidence type="ECO:0000259" key="20">
    <source>
        <dbReference type="PROSITE" id="PS51002"/>
    </source>
</evidence>
<dbReference type="Pfam" id="PF00033">
    <property type="entry name" value="Cytochrome_B"/>
    <property type="match status" value="1"/>
</dbReference>
<dbReference type="InterPro" id="IPR005798">
    <property type="entry name" value="Cyt_b/b6_C"/>
</dbReference>
<evidence type="ECO:0000256" key="7">
    <source>
        <dbReference type="ARBA" id="ARBA00022692"/>
    </source>
</evidence>
<feature type="transmembrane region" description="Helical" evidence="19">
    <location>
        <begin position="178"/>
        <end position="201"/>
    </location>
</feature>
<dbReference type="InterPro" id="IPR048259">
    <property type="entry name" value="Cytochrome_b_N_euk/bac"/>
</dbReference>
<dbReference type="PROSITE" id="PS51002">
    <property type="entry name" value="CYTB_NTER"/>
    <property type="match status" value="1"/>
</dbReference>
<keyword evidence="12 18" id="KW-0408">Iron</keyword>
<comment type="similarity">
    <text evidence="16 19">Belongs to the cytochrome b family.</text>
</comment>
<dbReference type="GO" id="GO:0006122">
    <property type="term" value="P:mitochondrial electron transport, ubiquinol to cytochrome c"/>
    <property type="evidence" value="ECO:0007669"/>
    <property type="project" value="TreeGrafter"/>
</dbReference>
<feature type="binding site" description="axial binding residue" evidence="18">
    <location>
        <position position="183"/>
    </location>
    <ligand>
        <name>heme b</name>
        <dbReference type="ChEBI" id="CHEBI:60344"/>
        <label>b562</label>
    </ligand>
    <ligandPart>
        <name>Fe</name>
        <dbReference type="ChEBI" id="CHEBI:18248"/>
    </ligandPart>
</feature>
<dbReference type="GO" id="GO:0045275">
    <property type="term" value="C:respiratory chain complex III"/>
    <property type="evidence" value="ECO:0007669"/>
    <property type="project" value="InterPro"/>
</dbReference>
<dbReference type="GeneID" id="4099537"/>
<feature type="transmembrane region" description="Helical" evidence="19">
    <location>
        <begin position="114"/>
        <end position="134"/>
    </location>
</feature>
<evidence type="ECO:0000256" key="8">
    <source>
        <dbReference type="ARBA" id="ARBA00022723"/>
    </source>
</evidence>
<feature type="transmembrane region" description="Helical" evidence="19">
    <location>
        <begin position="88"/>
        <end position="108"/>
    </location>
</feature>
<evidence type="ECO:0000256" key="14">
    <source>
        <dbReference type="ARBA" id="ARBA00023128"/>
    </source>
</evidence>
<keyword evidence="8 18" id="KW-0479">Metal-binding</keyword>
<protein>
    <recommendedName>
        <fullName evidence="3 19">Cytochrome b</fullName>
    </recommendedName>
</protein>
<evidence type="ECO:0000256" key="4">
    <source>
        <dbReference type="ARBA" id="ARBA00022448"/>
    </source>
</evidence>
<evidence type="ECO:0000256" key="5">
    <source>
        <dbReference type="ARBA" id="ARBA00022617"/>
    </source>
</evidence>
<feature type="binding site" description="axial binding residue" evidence="18">
    <location>
        <position position="197"/>
    </location>
    <ligand>
        <name>heme b</name>
        <dbReference type="ChEBI" id="CHEBI:60344"/>
        <label>b566</label>
    </ligand>
    <ligandPart>
        <name>Fe</name>
        <dbReference type="ChEBI" id="CHEBI:18248"/>
    </ligandPart>
</feature>
<feature type="domain" description="Cytochrome b/b6 N-terminal region profile" evidence="20">
    <location>
        <begin position="1"/>
        <end position="210"/>
    </location>
</feature>
<accession>Q1HU00</accession>
<organism evidence="22">
    <name type="scientific">Paradactylodon persicus</name>
    <name type="common">Persian mountain salamander</name>
    <dbReference type="NCBI Taxonomy" id="324348"/>
    <lineage>
        <taxon>Eukaryota</taxon>
        <taxon>Metazoa</taxon>
        <taxon>Chordata</taxon>
        <taxon>Craniata</taxon>
        <taxon>Vertebrata</taxon>
        <taxon>Euteleostomi</taxon>
        <taxon>Amphibia</taxon>
        <taxon>Batrachia</taxon>
        <taxon>Caudata</taxon>
        <taxon>Cryptobranchoidea</taxon>
        <taxon>Hynobiidae</taxon>
        <taxon>Paradactylodon</taxon>
    </lineage>
</organism>
<dbReference type="GO" id="GO:0008121">
    <property type="term" value="F:quinol-cytochrome-c reductase activity"/>
    <property type="evidence" value="ECO:0007669"/>
    <property type="project" value="InterPro"/>
</dbReference>
<comment type="cofactor">
    <cofactor evidence="18">
        <name>heme</name>
        <dbReference type="ChEBI" id="CHEBI:30413"/>
    </cofactor>
    <text evidence="18">Binds 2 heme groups non-covalently.</text>
</comment>
<keyword evidence="10 19" id="KW-0249">Electron transport</keyword>
<gene>
    <name evidence="22" type="primary">CYTB</name>
</gene>
<dbReference type="Pfam" id="PF00032">
    <property type="entry name" value="Cytochrom_B_C"/>
    <property type="match status" value="1"/>
</dbReference>
<keyword evidence="14 19" id="KW-0496">Mitochondrion</keyword>
<evidence type="ECO:0000313" key="22">
    <source>
        <dbReference type="EMBL" id="ABC56137.1"/>
    </source>
</evidence>
<comment type="function">
    <text evidence="1 19">Component of the ubiquinol-cytochrome c reductase complex (complex III or cytochrome b-c1 complex) that is part of the mitochondrial respiratory chain. The b-c1 complex mediates electron transfer from ubiquinol to cytochrome c. Contributes to the generation of a proton gradient across the mitochondrial membrane that is then used for ATP synthesis.</text>
</comment>
<dbReference type="CTD" id="4519"/>
<keyword evidence="4 19" id="KW-0813">Transport</keyword>
<dbReference type="CDD" id="cd00290">
    <property type="entry name" value="cytochrome_b_C"/>
    <property type="match status" value="1"/>
</dbReference>
<dbReference type="FunFam" id="1.20.810.10:FF:000002">
    <property type="entry name" value="Cytochrome b"/>
    <property type="match status" value="1"/>
</dbReference>
<dbReference type="SUPFAM" id="SSF81342">
    <property type="entry name" value="Transmembrane di-heme cytochromes"/>
    <property type="match status" value="1"/>
</dbReference>
<reference evidence="22" key="1">
    <citation type="journal article" date="2006" name="Proc. Natl. Acad. Sci. U.S.A.">
        <title>Phylogeny, evolution, and biogeography of Asiatic Salamanders (Hynobiidae).</title>
        <authorList>
            <person name="Zhang P."/>
            <person name="Chen Y.Q."/>
            <person name="Zhou H."/>
            <person name="Liu Y.F."/>
            <person name="Wang X.L."/>
            <person name="Papenfuss T.J."/>
            <person name="Wake D.B."/>
            <person name="Qu L.H."/>
        </authorList>
    </citation>
    <scope>NUCLEOTIDE SEQUENCE</scope>
</reference>
<keyword evidence="5 18" id="KW-0349">Heme</keyword>
<dbReference type="PANTHER" id="PTHR19271:SF16">
    <property type="entry name" value="CYTOCHROME B"/>
    <property type="match status" value="1"/>
</dbReference>
<feature type="transmembrane region" description="Helical" evidence="19">
    <location>
        <begin position="321"/>
        <end position="339"/>
    </location>
</feature>
<comment type="subcellular location">
    <subcellularLocation>
        <location evidence="2">Mitochondrion inner membrane</location>
        <topology evidence="2">Multi-pass membrane protein</topology>
    </subcellularLocation>
</comment>
<geneLocation type="mitochondrion" evidence="22"/>
<dbReference type="InterPro" id="IPR016174">
    <property type="entry name" value="Di-haem_cyt_TM"/>
</dbReference>
<evidence type="ECO:0000256" key="11">
    <source>
        <dbReference type="ARBA" id="ARBA00022989"/>
    </source>
</evidence>
<name>Q1HU00_9AMPH</name>
<evidence type="ECO:0000256" key="16">
    <source>
        <dbReference type="ARBA" id="ARBA00061233"/>
    </source>
</evidence>
<keyword evidence="13" id="KW-0830">Ubiquinone</keyword>
<feature type="binding site" evidence="17">
    <location>
        <position position="202"/>
    </location>
    <ligand>
        <name>a ubiquinone</name>
        <dbReference type="ChEBI" id="CHEBI:16389"/>
    </ligand>
</feature>
<dbReference type="AlphaFoldDB" id="Q1HU00"/>
<evidence type="ECO:0000256" key="2">
    <source>
        <dbReference type="ARBA" id="ARBA00004448"/>
    </source>
</evidence>
<feature type="transmembrane region" description="Helical" evidence="19">
    <location>
        <begin position="230"/>
        <end position="251"/>
    </location>
</feature>
<dbReference type="InterPro" id="IPR048260">
    <property type="entry name" value="Cytochrome_b_C_euk/bac"/>
</dbReference>
<proteinExistence type="inferred from homology"/>
<evidence type="ECO:0000256" key="9">
    <source>
        <dbReference type="ARBA" id="ARBA00022792"/>
    </source>
</evidence>
<keyword evidence="7 19" id="KW-0812">Transmembrane</keyword>
<keyword evidence="15 19" id="KW-0472">Membrane</keyword>
<evidence type="ECO:0000256" key="12">
    <source>
        <dbReference type="ARBA" id="ARBA00023004"/>
    </source>
</evidence>
<evidence type="ECO:0000259" key="21">
    <source>
        <dbReference type="PROSITE" id="PS51003"/>
    </source>
</evidence>
<feature type="binding site" description="axial binding residue" evidence="18">
    <location>
        <position position="84"/>
    </location>
    <ligand>
        <name>heme b</name>
        <dbReference type="ChEBI" id="CHEBI:60344"/>
        <label>b562</label>
    </ligand>
    <ligandPart>
        <name>Fe</name>
        <dbReference type="ChEBI" id="CHEBI:18248"/>
    </ligandPart>
</feature>
<dbReference type="PROSITE" id="PS51003">
    <property type="entry name" value="CYTB_CTER"/>
    <property type="match status" value="1"/>
</dbReference>
<evidence type="ECO:0000256" key="1">
    <source>
        <dbReference type="ARBA" id="ARBA00002566"/>
    </source>
</evidence>
<dbReference type="PIRSF" id="PIRSF038885">
    <property type="entry name" value="COB"/>
    <property type="match status" value="1"/>
</dbReference>
<dbReference type="SUPFAM" id="SSF81648">
    <property type="entry name" value="a domain/subunit of cytochrome bc1 complex (Ubiquinol-cytochrome c reductase)"/>
    <property type="match status" value="1"/>
</dbReference>
<keyword evidence="11 19" id="KW-1133">Transmembrane helix</keyword>
<dbReference type="PANTHER" id="PTHR19271">
    <property type="entry name" value="CYTOCHROME B"/>
    <property type="match status" value="1"/>
</dbReference>
<dbReference type="InterPro" id="IPR027387">
    <property type="entry name" value="Cytb/b6-like_sf"/>
</dbReference>
<dbReference type="InterPro" id="IPR030689">
    <property type="entry name" value="Cytochrome_b"/>
</dbReference>
<evidence type="ECO:0000256" key="13">
    <source>
        <dbReference type="ARBA" id="ARBA00023075"/>
    </source>
</evidence>
<sequence length="380" mass="42800">MAHPTRKTHPLLKIINTSFVDLPTPSNISYLWNFGSLLGICLIAQIATGLFLAMHYTADTSSAFSSVAHICRDVNYGWLVRNTHANGASFFFICIYLHIGRGLYYGSYMYKETWNIGVVLLFLVMATAFVGYVLPWGQMSFWGATVITNLLSAIPYMGDSLVQWVWGGFSVDKATLTRFFAFHFLFPFFIVGASILHLLFLHETGSNNPTGMTSNTDKVPFHPYFSFKDALGFLIMLTALTLLSLLSPNLLGDPDNFTPANPLITPPHIQPEWYFLFAYAILRSIPNKLGGVLALLASIMILIMIPMIHTSKQRSLTFRPITQLLFWLLVSNMFILTWIGGQPVEQPLIEIGQAASAIYFLLFIIIMPLSGWWENKLMKW</sequence>
<comment type="cofactor">
    <cofactor evidence="19">
        <name>heme b</name>
        <dbReference type="ChEBI" id="CHEBI:60344"/>
    </cofactor>
    <text evidence="19">Binds 2 heme groups non-covalently.</text>
</comment>
<evidence type="ECO:0000256" key="3">
    <source>
        <dbReference type="ARBA" id="ARBA00013531"/>
    </source>
</evidence>
<evidence type="ECO:0000256" key="10">
    <source>
        <dbReference type="ARBA" id="ARBA00022982"/>
    </source>
</evidence>
<dbReference type="EMBL" id="DQ333822">
    <property type="protein sequence ID" value="ABC56137.1"/>
    <property type="molecule type" value="Genomic_DNA"/>
</dbReference>
<evidence type="ECO:0000256" key="15">
    <source>
        <dbReference type="ARBA" id="ARBA00023136"/>
    </source>
</evidence>
<evidence type="ECO:0000256" key="18">
    <source>
        <dbReference type="PIRSR" id="PIRSR038885-2"/>
    </source>
</evidence>
<evidence type="ECO:0000256" key="17">
    <source>
        <dbReference type="PIRSR" id="PIRSR038885-1"/>
    </source>
</evidence>
<dbReference type="GO" id="GO:0016491">
    <property type="term" value="F:oxidoreductase activity"/>
    <property type="evidence" value="ECO:0007669"/>
    <property type="project" value="UniProtKB-UniRule"/>
</dbReference>
<evidence type="ECO:0000256" key="19">
    <source>
        <dbReference type="RuleBase" id="RU362117"/>
    </source>
</evidence>
<dbReference type="InterPro" id="IPR005797">
    <property type="entry name" value="Cyt_b/b6_N"/>
</dbReference>
<keyword evidence="9" id="KW-0999">Mitochondrion inner membrane</keyword>
<dbReference type="GO" id="GO:0005743">
    <property type="term" value="C:mitochondrial inner membrane"/>
    <property type="evidence" value="ECO:0007669"/>
    <property type="project" value="UniProtKB-SubCell"/>
</dbReference>
<dbReference type="Gene3D" id="1.20.810.10">
    <property type="entry name" value="Cytochrome Bc1 Complex, Chain C"/>
    <property type="match status" value="1"/>
</dbReference>
<dbReference type="RefSeq" id="YP_626714.1">
    <property type="nucleotide sequence ID" value="NC_008091.1"/>
</dbReference>
<feature type="domain" description="Cytochrome b/b6 C-terminal region profile" evidence="21">
    <location>
        <begin position="211"/>
        <end position="380"/>
    </location>
</feature>
<feature type="transmembrane region" description="Helical" evidence="19">
    <location>
        <begin position="351"/>
        <end position="373"/>
    </location>
</feature>